<feature type="compositionally biased region" description="Basic residues" evidence="1">
    <location>
        <begin position="193"/>
        <end position="207"/>
    </location>
</feature>
<dbReference type="OrthoDB" id="10050074at2759"/>
<evidence type="ECO:0000313" key="3">
    <source>
        <dbReference type="Proteomes" id="UP000838756"/>
    </source>
</evidence>
<evidence type="ECO:0000256" key="1">
    <source>
        <dbReference type="SAM" id="MobiDB-lite"/>
    </source>
</evidence>
<protein>
    <submittedName>
        <fullName evidence="2">Jg15197 protein</fullName>
    </submittedName>
</protein>
<dbReference type="EMBL" id="CAKXAJ010019330">
    <property type="protein sequence ID" value="CAH2218276.1"/>
    <property type="molecule type" value="Genomic_DNA"/>
</dbReference>
<keyword evidence="3" id="KW-1185">Reference proteome</keyword>
<feature type="compositionally biased region" description="Low complexity" evidence="1">
    <location>
        <begin position="208"/>
        <end position="220"/>
    </location>
</feature>
<feature type="region of interest" description="Disordered" evidence="1">
    <location>
        <begin position="157"/>
        <end position="226"/>
    </location>
</feature>
<feature type="compositionally biased region" description="Basic and acidic residues" evidence="1">
    <location>
        <begin position="173"/>
        <end position="183"/>
    </location>
</feature>
<dbReference type="AlphaFoldDB" id="A0A8S4QXQ9"/>
<organism evidence="2 3">
    <name type="scientific">Pararge aegeria aegeria</name>
    <dbReference type="NCBI Taxonomy" id="348720"/>
    <lineage>
        <taxon>Eukaryota</taxon>
        <taxon>Metazoa</taxon>
        <taxon>Ecdysozoa</taxon>
        <taxon>Arthropoda</taxon>
        <taxon>Hexapoda</taxon>
        <taxon>Insecta</taxon>
        <taxon>Pterygota</taxon>
        <taxon>Neoptera</taxon>
        <taxon>Endopterygota</taxon>
        <taxon>Lepidoptera</taxon>
        <taxon>Glossata</taxon>
        <taxon>Ditrysia</taxon>
        <taxon>Papilionoidea</taxon>
        <taxon>Nymphalidae</taxon>
        <taxon>Satyrinae</taxon>
        <taxon>Satyrini</taxon>
        <taxon>Parargina</taxon>
        <taxon>Pararge</taxon>
    </lineage>
</organism>
<name>A0A8S4QXQ9_9NEOP</name>
<accession>A0A8S4QXQ9</accession>
<comment type="caution">
    <text evidence="2">The sequence shown here is derived from an EMBL/GenBank/DDBJ whole genome shotgun (WGS) entry which is preliminary data.</text>
</comment>
<reference evidence="2" key="1">
    <citation type="submission" date="2022-03" db="EMBL/GenBank/DDBJ databases">
        <authorList>
            <person name="Lindestad O."/>
        </authorList>
    </citation>
    <scope>NUCLEOTIDE SEQUENCE</scope>
</reference>
<sequence>MDGCTVGQIDETLRVSHRANALRTPSAFDHRMSFSAHIRKARNKAAYVMGRLYPMICRKSKLSLRHKVTLYKTCIRPIMTYASVVFAHRPHSSYRSFQVLQNKFMRMTTDSPWFMRNVDLHRDLDLPTIAQYMKSLSKTYFENAVRHPKPLVVEASTYTPVPDVEPKRRRPKHVLDDPDDKITTDNVSQQHTHTQHSQRLRRRRRGPRFLTSSGRGSLPRSRGRSD</sequence>
<gene>
    <name evidence="2" type="primary">jg15197</name>
    <name evidence="2" type="ORF">PAEG_LOCUS6123</name>
</gene>
<proteinExistence type="predicted"/>
<evidence type="ECO:0000313" key="2">
    <source>
        <dbReference type="EMBL" id="CAH2218276.1"/>
    </source>
</evidence>
<dbReference type="Proteomes" id="UP000838756">
    <property type="component" value="Unassembled WGS sequence"/>
</dbReference>